<dbReference type="Pfam" id="PF02321">
    <property type="entry name" value="OEP"/>
    <property type="match status" value="2"/>
</dbReference>
<evidence type="ECO:0000256" key="4">
    <source>
        <dbReference type="ARBA" id="ARBA00022452"/>
    </source>
</evidence>
<dbReference type="HOGENOM" id="CLU_012817_11_2_10"/>
<accession>A0A060RC92</accession>
<keyword evidence="8" id="KW-0732">Signal</keyword>
<keyword evidence="10" id="KW-1185">Reference proteome</keyword>
<comment type="subcellular location">
    <subcellularLocation>
        <location evidence="1">Cell outer membrane</location>
    </subcellularLocation>
</comment>
<dbReference type="Gene3D" id="1.20.1600.10">
    <property type="entry name" value="Outer membrane efflux proteins (OEP)"/>
    <property type="match status" value="1"/>
</dbReference>
<dbReference type="GO" id="GO:0015562">
    <property type="term" value="F:efflux transmembrane transporter activity"/>
    <property type="evidence" value="ECO:0007669"/>
    <property type="project" value="InterPro"/>
</dbReference>
<evidence type="ECO:0000256" key="8">
    <source>
        <dbReference type="SAM" id="SignalP"/>
    </source>
</evidence>
<dbReference type="PANTHER" id="PTHR30026">
    <property type="entry name" value="OUTER MEMBRANE PROTEIN TOLC"/>
    <property type="match status" value="1"/>
</dbReference>
<comment type="similarity">
    <text evidence="2">Belongs to the outer membrane factor (OMF) (TC 1.B.17) family.</text>
</comment>
<feature type="signal peptide" evidence="8">
    <location>
        <begin position="1"/>
        <end position="23"/>
    </location>
</feature>
<evidence type="ECO:0000256" key="5">
    <source>
        <dbReference type="ARBA" id="ARBA00022692"/>
    </source>
</evidence>
<dbReference type="KEGG" id="rbc:BN938_0920"/>
<evidence type="ECO:0000313" key="9">
    <source>
        <dbReference type="EMBL" id="CDN31019.1"/>
    </source>
</evidence>
<evidence type="ECO:0000256" key="2">
    <source>
        <dbReference type="ARBA" id="ARBA00007613"/>
    </source>
</evidence>
<keyword evidence="6" id="KW-0472">Membrane</keyword>
<dbReference type="OrthoDB" id="9811587at2"/>
<evidence type="ECO:0000313" key="10">
    <source>
        <dbReference type="Proteomes" id="UP000027616"/>
    </source>
</evidence>
<keyword evidence="7" id="KW-0998">Cell outer membrane</keyword>
<proteinExistence type="inferred from homology"/>
<keyword evidence="5" id="KW-0812">Transmembrane</keyword>
<evidence type="ECO:0000256" key="6">
    <source>
        <dbReference type="ARBA" id="ARBA00023136"/>
    </source>
</evidence>
<gene>
    <name evidence="9" type="ORF">BN938_0920</name>
</gene>
<dbReference type="InterPro" id="IPR051906">
    <property type="entry name" value="TolC-like"/>
</dbReference>
<reference evidence="9 10" key="1">
    <citation type="journal article" date="2015" name="Genome Announc.">
        <title>Complete Genome Sequence of the Novel Leech Symbiont Mucinivorans hirudinis M3T.</title>
        <authorList>
            <person name="Nelson M.C."/>
            <person name="Bomar L."/>
            <person name="Graf J."/>
        </authorList>
    </citation>
    <scope>NUCLEOTIDE SEQUENCE [LARGE SCALE GENOMIC DNA]</scope>
    <source>
        <strain evidence="10">M3</strain>
    </source>
</reference>
<dbReference type="InterPro" id="IPR003423">
    <property type="entry name" value="OMP_efflux"/>
</dbReference>
<protein>
    <submittedName>
        <fullName evidence="9">Outer membrane efflux protein</fullName>
    </submittedName>
</protein>
<keyword evidence="3" id="KW-0813">Transport</keyword>
<dbReference type="eggNOG" id="COG1538">
    <property type="taxonomic scope" value="Bacteria"/>
</dbReference>
<organism evidence="9 10">
    <name type="scientific">Mucinivorans hirudinis</name>
    <dbReference type="NCBI Taxonomy" id="1433126"/>
    <lineage>
        <taxon>Bacteria</taxon>
        <taxon>Pseudomonadati</taxon>
        <taxon>Bacteroidota</taxon>
        <taxon>Bacteroidia</taxon>
        <taxon>Bacteroidales</taxon>
        <taxon>Rikenellaceae</taxon>
        <taxon>Mucinivorans</taxon>
    </lineage>
</organism>
<dbReference type="SUPFAM" id="SSF56954">
    <property type="entry name" value="Outer membrane efflux proteins (OEP)"/>
    <property type="match status" value="1"/>
</dbReference>
<dbReference type="GO" id="GO:0015288">
    <property type="term" value="F:porin activity"/>
    <property type="evidence" value="ECO:0007669"/>
    <property type="project" value="TreeGrafter"/>
</dbReference>
<dbReference type="EMBL" id="HG934468">
    <property type="protein sequence ID" value="CDN31019.1"/>
    <property type="molecule type" value="Genomic_DNA"/>
</dbReference>
<evidence type="ECO:0000256" key="1">
    <source>
        <dbReference type="ARBA" id="ARBA00004442"/>
    </source>
</evidence>
<dbReference type="Proteomes" id="UP000027616">
    <property type="component" value="Chromosome I"/>
</dbReference>
<feature type="chain" id="PRO_5001586439" evidence="8">
    <location>
        <begin position="24"/>
        <end position="456"/>
    </location>
</feature>
<dbReference type="AlphaFoldDB" id="A0A060RC92"/>
<evidence type="ECO:0000256" key="3">
    <source>
        <dbReference type="ARBA" id="ARBA00022448"/>
    </source>
</evidence>
<keyword evidence="4" id="KW-1134">Transmembrane beta strand</keyword>
<evidence type="ECO:0000256" key="7">
    <source>
        <dbReference type="ARBA" id="ARBA00023237"/>
    </source>
</evidence>
<dbReference type="GO" id="GO:1990281">
    <property type="term" value="C:efflux pump complex"/>
    <property type="evidence" value="ECO:0007669"/>
    <property type="project" value="TreeGrafter"/>
</dbReference>
<name>A0A060RC92_9BACT</name>
<dbReference type="PANTHER" id="PTHR30026:SF20">
    <property type="entry name" value="OUTER MEMBRANE PROTEIN TOLC"/>
    <property type="match status" value="1"/>
</dbReference>
<dbReference type="GO" id="GO:0009279">
    <property type="term" value="C:cell outer membrane"/>
    <property type="evidence" value="ECO:0007669"/>
    <property type="project" value="UniProtKB-SubCell"/>
</dbReference>
<sequence>MKRNIFTALAIIFLIQNSPQCFAQGGLWSLEQCIYHAIENNLQVKQAVNNVDANKLNLEQAKFNYLPSLSGSAGYNLSFGRSLDPTTYQFIDSKAVNNFSSSLSLGTQLFAGMSKRYSLQRSELNLMASVQDVQKAANDISVAVAAAYLQILYNKEQVANSQNQLLVIGEQVARTKKLVEAESVPMGALLDLEAQFAAESYNLVNYKNILANSVLNLTQLLELKNNDGFDIEVPSVDALIGEAPAENVEDINDAAQELPQIKASKLRLEIAQTDIKLAQARLYPTINLGASYGSSFSDARQRPVMTTTGQIYYEKYPFFDQMGDNANSAIQISMQIPIFNALTARRNVSLAQVSARNTEITMQTAKNQLYKEIQQAYTDATSASSRYESAQASVLSSSQSFDYAQKRFDAGAINAVDYITAKNALLTAQSMMLQAKYEYIFRVKLLDFYKGVPITL</sequence>
<dbReference type="STRING" id="1433126.BN938_0920"/>